<feature type="compositionally biased region" description="Polar residues" evidence="1">
    <location>
        <begin position="246"/>
        <end position="266"/>
    </location>
</feature>
<evidence type="ECO:0000256" key="1">
    <source>
        <dbReference type="SAM" id="MobiDB-lite"/>
    </source>
</evidence>
<feature type="compositionally biased region" description="Polar residues" evidence="1">
    <location>
        <begin position="35"/>
        <end position="48"/>
    </location>
</feature>
<feature type="compositionally biased region" description="Polar residues" evidence="1">
    <location>
        <begin position="402"/>
        <end position="412"/>
    </location>
</feature>
<reference evidence="2 3" key="1">
    <citation type="submission" date="2015-04" db="EMBL/GenBank/DDBJ databases">
        <authorList>
            <person name="Syromyatnikov M.Y."/>
            <person name="Popov V.N."/>
        </authorList>
    </citation>
    <scope>NUCLEOTIDE SEQUENCE [LARGE SCALE GENOMIC DNA]</scope>
</reference>
<feature type="region of interest" description="Disordered" evidence="1">
    <location>
        <begin position="1"/>
        <end position="322"/>
    </location>
</feature>
<feature type="compositionally biased region" description="Polar residues" evidence="1">
    <location>
        <begin position="219"/>
        <end position="234"/>
    </location>
</feature>
<dbReference type="AlphaFoldDB" id="A0A1J1HSJ9"/>
<name>A0A1J1HSJ9_9DIPT</name>
<gene>
    <name evidence="2" type="ORF">CLUMA_CG003198</name>
</gene>
<dbReference type="Proteomes" id="UP000183832">
    <property type="component" value="Unassembled WGS sequence"/>
</dbReference>
<evidence type="ECO:0000313" key="3">
    <source>
        <dbReference type="Proteomes" id="UP000183832"/>
    </source>
</evidence>
<organism evidence="2 3">
    <name type="scientific">Clunio marinus</name>
    <dbReference type="NCBI Taxonomy" id="568069"/>
    <lineage>
        <taxon>Eukaryota</taxon>
        <taxon>Metazoa</taxon>
        <taxon>Ecdysozoa</taxon>
        <taxon>Arthropoda</taxon>
        <taxon>Hexapoda</taxon>
        <taxon>Insecta</taxon>
        <taxon>Pterygota</taxon>
        <taxon>Neoptera</taxon>
        <taxon>Endopterygota</taxon>
        <taxon>Diptera</taxon>
        <taxon>Nematocera</taxon>
        <taxon>Chironomoidea</taxon>
        <taxon>Chironomidae</taxon>
        <taxon>Clunio</taxon>
    </lineage>
</organism>
<feature type="compositionally biased region" description="Polar residues" evidence="1">
    <location>
        <begin position="279"/>
        <end position="297"/>
    </location>
</feature>
<accession>A0A1J1HSJ9</accession>
<dbReference type="EMBL" id="CVRI01000012">
    <property type="protein sequence ID" value="CRK89454.1"/>
    <property type="molecule type" value="Genomic_DNA"/>
</dbReference>
<feature type="region of interest" description="Disordered" evidence="1">
    <location>
        <begin position="354"/>
        <end position="495"/>
    </location>
</feature>
<proteinExistence type="predicted"/>
<feature type="compositionally biased region" description="Low complexity" evidence="1">
    <location>
        <begin position="235"/>
        <end position="245"/>
    </location>
</feature>
<feature type="compositionally biased region" description="Pro residues" evidence="1">
    <location>
        <begin position="378"/>
        <end position="395"/>
    </location>
</feature>
<dbReference type="OrthoDB" id="418634at2759"/>
<feature type="compositionally biased region" description="Low complexity" evidence="1">
    <location>
        <begin position="18"/>
        <end position="32"/>
    </location>
</feature>
<feature type="compositionally biased region" description="Polar residues" evidence="1">
    <location>
        <begin position="444"/>
        <end position="458"/>
    </location>
</feature>
<sequence length="531" mass="57853">MTTSRLSYASSPESDLELSPGPSTSLSLGNLPQLVKSSSDPSIATNQDNLDRDREEMVEGMPPPYTNPYDHSTAHTRRLTVDNKYGFSPPMPTDEQALYGTRPTNSGVYGQIPDLPPRIDRASKPSLPSSTPGSSLPSRNSSSVNSGGTLGRTAQERLFGNSAKSMSGAEDPQQDDLYTATNKLLNTLEPKKMPTIGSNGNSLERRDLVPSHHHHHSSNPQNSLDRQNSGQKNGSSYDSVSSYDSFNTNQAQQAITTSTNSLQNRLGPNAPDDLKSVPGVTSRSSITNSQDYATNPRNPVHERDYSFNGTSGGIHDPMAAPRTVNNLPQRPTNLLIESPRKPHVIETKTDYGKYSRNNSATQADYIKPPKIAQIGPPSVQPPPPSAFKPVPPPKPKNYRPPMQQNVNGNQWENGEPISPRSPNGFYYPSSNQQPQAHQHYHHQSMTNGSGVGSGASSHYSHHQFGPANSHSNYGQPLPPPPHMQSPMFGNGYTNGNLPVPSQYSIDLASREQRGSAFELYRKPQIGAHNMR</sequence>
<protein>
    <submittedName>
        <fullName evidence="2">CLUMA_CG003198, isoform B</fullName>
    </submittedName>
</protein>
<feature type="compositionally biased region" description="Low complexity" evidence="1">
    <location>
        <begin position="124"/>
        <end position="146"/>
    </location>
</feature>
<evidence type="ECO:0000313" key="2">
    <source>
        <dbReference type="EMBL" id="CRK89454.1"/>
    </source>
</evidence>
<keyword evidence="3" id="KW-1185">Reference proteome</keyword>
<feature type="compositionally biased region" description="Polar residues" evidence="1">
    <location>
        <begin position="1"/>
        <end position="13"/>
    </location>
</feature>